<sequence>MKKSLPWSPRRRFARTLTVRRSRAVWISKRLLKRQFVFWSERLDHGLSRSYVADILRHPRTDRMEMGA</sequence>
<organism evidence="1 2">
    <name type="scientific">Antarcticirhabdus aurantiaca</name>
    <dbReference type="NCBI Taxonomy" id="2606717"/>
    <lineage>
        <taxon>Bacteria</taxon>
        <taxon>Pseudomonadati</taxon>
        <taxon>Pseudomonadota</taxon>
        <taxon>Alphaproteobacteria</taxon>
        <taxon>Hyphomicrobiales</taxon>
        <taxon>Aurantimonadaceae</taxon>
        <taxon>Antarcticirhabdus</taxon>
    </lineage>
</organism>
<evidence type="ECO:0000313" key="2">
    <source>
        <dbReference type="Proteomes" id="UP001163223"/>
    </source>
</evidence>
<gene>
    <name evidence="1" type="ORF">OXU80_14265</name>
</gene>
<dbReference type="Proteomes" id="UP001163223">
    <property type="component" value="Chromosome"/>
</dbReference>
<protein>
    <submittedName>
        <fullName evidence="1">Uncharacterized protein</fullName>
    </submittedName>
</protein>
<evidence type="ECO:0000313" key="1">
    <source>
        <dbReference type="EMBL" id="WAJ31291.1"/>
    </source>
</evidence>
<keyword evidence="2" id="KW-1185">Reference proteome</keyword>
<dbReference type="EMBL" id="CP113520">
    <property type="protein sequence ID" value="WAJ31291.1"/>
    <property type="molecule type" value="Genomic_DNA"/>
</dbReference>
<accession>A0ACD4NWC7</accession>
<proteinExistence type="predicted"/>
<reference evidence="1" key="1">
    <citation type="submission" date="2022-11" db="EMBL/GenBank/DDBJ databases">
        <title>beta-Carotene-producing bacterium, Jeongeuplla avenae sp. nov., alleviates the salt stress of Arabidopsis seedlings.</title>
        <authorList>
            <person name="Jiang L."/>
            <person name="Lee J."/>
        </authorList>
    </citation>
    <scope>NUCLEOTIDE SEQUENCE</scope>
    <source>
        <strain evidence="1">DY_R2A_6</strain>
    </source>
</reference>
<name>A0ACD4NWC7_9HYPH</name>